<keyword evidence="1" id="KW-0812">Transmembrane</keyword>
<dbReference type="Proteomes" id="UP000324832">
    <property type="component" value="Unassembled WGS sequence"/>
</dbReference>
<feature type="transmembrane region" description="Helical" evidence="1">
    <location>
        <begin position="30"/>
        <end position="52"/>
    </location>
</feature>
<dbReference type="AlphaFoldDB" id="A0A5E4QEL0"/>
<name>A0A5E4QEL0_9NEOP</name>
<reference evidence="2 3" key="1">
    <citation type="submission" date="2017-07" db="EMBL/GenBank/DDBJ databases">
        <authorList>
            <person name="Talla V."/>
            <person name="Backstrom N."/>
        </authorList>
    </citation>
    <scope>NUCLEOTIDE SEQUENCE [LARGE SCALE GENOMIC DNA]</scope>
</reference>
<keyword evidence="1" id="KW-0472">Membrane</keyword>
<proteinExistence type="predicted"/>
<sequence length="170" mass="18907">RAGFCINMEASVSPLQYISRRSAIRDNMRLLTTFALMMTLAFTITVKCGLGANIRGLPLIEDDEEMRPRHFYRDYGLRSRLDAFDDYGHLSMLCTTRLTAAGPVRASVFSDPSSRTLQAAPVDNRARAAALALPPVHGSLVVKEILRLTGMYTHNNRKLVDGIDFTNNMA</sequence>
<feature type="non-terminal residue" evidence="2">
    <location>
        <position position="1"/>
    </location>
</feature>
<gene>
    <name evidence="2" type="ORF">LSINAPIS_LOCUS8162</name>
</gene>
<keyword evidence="1" id="KW-1133">Transmembrane helix</keyword>
<protein>
    <submittedName>
        <fullName evidence="2">Uncharacterized protein</fullName>
    </submittedName>
</protein>
<keyword evidence="3" id="KW-1185">Reference proteome</keyword>
<evidence type="ECO:0000313" key="3">
    <source>
        <dbReference type="Proteomes" id="UP000324832"/>
    </source>
</evidence>
<evidence type="ECO:0000256" key="1">
    <source>
        <dbReference type="SAM" id="Phobius"/>
    </source>
</evidence>
<evidence type="ECO:0000313" key="2">
    <source>
        <dbReference type="EMBL" id="VVC96718.1"/>
    </source>
</evidence>
<accession>A0A5E4QEL0</accession>
<organism evidence="2 3">
    <name type="scientific">Leptidea sinapis</name>
    <dbReference type="NCBI Taxonomy" id="189913"/>
    <lineage>
        <taxon>Eukaryota</taxon>
        <taxon>Metazoa</taxon>
        <taxon>Ecdysozoa</taxon>
        <taxon>Arthropoda</taxon>
        <taxon>Hexapoda</taxon>
        <taxon>Insecta</taxon>
        <taxon>Pterygota</taxon>
        <taxon>Neoptera</taxon>
        <taxon>Endopterygota</taxon>
        <taxon>Lepidoptera</taxon>
        <taxon>Glossata</taxon>
        <taxon>Ditrysia</taxon>
        <taxon>Papilionoidea</taxon>
        <taxon>Pieridae</taxon>
        <taxon>Dismorphiinae</taxon>
        <taxon>Leptidea</taxon>
    </lineage>
</organism>
<dbReference type="EMBL" id="FZQP02002857">
    <property type="protein sequence ID" value="VVC96718.1"/>
    <property type="molecule type" value="Genomic_DNA"/>
</dbReference>